<evidence type="ECO:0000256" key="2">
    <source>
        <dbReference type="SAM" id="SignalP"/>
    </source>
</evidence>
<evidence type="ECO:0000256" key="1">
    <source>
        <dbReference type="ARBA" id="ARBA00009387"/>
    </source>
</evidence>
<dbReference type="InterPro" id="IPR023346">
    <property type="entry name" value="Lysozyme-like_dom_sf"/>
</dbReference>
<dbReference type="InterPro" id="IPR008258">
    <property type="entry name" value="Transglycosylase_SLT_dom_1"/>
</dbReference>
<keyword evidence="2" id="KW-0732">Signal</keyword>
<dbReference type="SUPFAM" id="SSF53955">
    <property type="entry name" value="Lysozyme-like"/>
    <property type="match status" value="1"/>
</dbReference>
<reference evidence="4 5" key="1">
    <citation type="submission" date="2018-06" db="EMBL/GenBank/DDBJ databases">
        <title>Genomic Encyclopedia of Archaeal and Bacterial Type Strains, Phase II (KMG-II): from individual species to whole genera.</title>
        <authorList>
            <person name="Goeker M."/>
        </authorList>
    </citation>
    <scope>NUCLEOTIDE SEQUENCE [LARGE SCALE GENOMIC DNA]</scope>
    <source>
        <strain evidence="4 5">DSM 24525</strain>
    </source>
</reference>
<comment type="similarity">
    <text evidence="1">Belongs to the virb1 family.</text>
</comment>
<protein>
    <submittedName>
        <fullName evidence="4">Transglycosylase-like protein with SLT domain</fullName>
    </submittedName>
</protein>
<dbReference type="RefSeq" id="WP_245903711.1">
    <property type="nucleotide sequence ID" value="NZ_QKYU01000032.1"/>
</dbReference>
<gene>
    <name evidence="4" type="ORF">C8P66_13210</name>
</gene>
<dbReference type="Proteomes" id="UP000249688">
    <property type="component" value="Unassembled WGS sequence"/>
</dbReference>
<evidence type="ECO:0000313" key="5">
    <source>
        <dbReference type="Proteomes" id="UP000249688"/>
    </source>
</evidence>
<organism evidence="4 5">
    <name type="scientific">Humitalea rosea</name>
    <dbReference type="NCBI Taxonomy" id="990373"/>
    <lineage>
        <taxon>Bacteria</taxon>
        <taxon>Pseudomonadati</taxon>
        <taxon>Pseudomonadota</taxon>
        <taxon>Alphaproteobacteria</taxon>
        <taxon>Acetobacterales</taxon>
        <taxon>Roseomonadaceae</taxon>
        <taxon>Humitalea</taxon>
    </lineage>
</organism>
<accession>A0A2W7IHX6</accession>
<proteinExistence type="inferred from homology"/>
<dbReference type="Pfam" id="PF01464">
    <property type="entry name" value="SLT"/>
    <property type="match status" value="1"/>
</dbReference>
<dbReference type="EMBL" id="QKYU01000032">
    <property type="protein sequence ID" value="PZW38927.1"/>
    <property type="molecule type" value="Genomic_DNA"/>
</dbReference>
<name>A0A2W7IHX6_9PROT</name>
<dbReference type="Gene3D" id="1.10.530.10">
    <property type="match status" value="1"/>
</dbReference>
<feature type="domain" description="Transglycosylase SLT" evidence="3">
    <location>
        <begin position="38"/>
        <end position="162"/>
    </location>
</feature>
<dbReference type="CDD" id="cd13400">
    <property type="entry name" value="LT_IagB-like"/>
    <property type="match status" value="1"/>
</dbReference>
<dbReference type="AlphaFoldDB" id="A0A2W7IHX6"/>
<evidence type="ECO:0000259" key="3">
    <source>
        <dbReference type="Pfam" id="PF01464"/>
    </source>
</evidence>
<feature type="chain" id="PRO_5015916457" evidence="2">
    <location>
        <begin position="22"/>
        <end position="252"/>
    </location>
</feature>
<feature type="signal peptide" evidence="2">
    <location>
        <begin position="1"/>
        <end position="21"/>
    </location>
</feature>
<evidence type="ECO:0000313" key="4">
    <source>
        <dbReference type="EMBL" id="PZW38927.1"/>
    </source>
</evidence>
<comment type="caution">
    <text evidence="4">The sequence shown here is derived from an EMBL/GenBank/DDBJ whole genome shotgun (WGS) entry which is preliminary data.</text>
</comment>
<keyword evidence="5" id="KW-1185">Reference proteome</keyword>
<sequence>MRFALPFALVLMLSLLRAAGADELPGPLARDGGCRAAIAVAEREASIPPGLLQAIGRVESGRRDPATGAFGPWPWTLNAEGRGQFFRSREEAIAALRQLQARGVRVIDVGCMQINLLHHPNAFTSLEQAFDPLANARYAARFLRGLQDASPEWLQAAGHYHSHTPDLAATYRARIAAAWPEEARLAGGHPAYVAMSRPPVSLPVANRGGGLAGGTMPSLSHGERGRGIEAYRAAPIPLASRATPRLLGGRGY</sequence>